<dbReference type="Proteomes" id="UP001497382">
    <property type="component" value="Unassembled WGS sequence"/>
</dbReference>
<dbReference type="SUPFAM" id="SSF103481">
    <property type="entry name" value="Multidrug resistance efflux transporter EmrE"/>
    <property type="match status" value="1"/>
</dbReference>
<feature type="transmembrane region" description="Helical" evidence="2">
    <location>
        <begin position="377"/>
        <end position="400"/>
    </location>
</feature>
<feature type="transmembrane region" description="Helical" evidence="2">
    <location>
        <begin position="294"/>
        <end position="319"/>
    </location>
</feature>
<dbReference type="PANTHER" id="PTHR19346">
    <property type="entry name" value="SUGAR PHOSPHATE TRANSPORTER DOMAIN-CONTAINING PROTEIN"/>
    <property type="match status" value="1"/>
</dbReference>
<feature type="region of interest" description="Disordered" evidence="1">
    <location>
        <begin position="543"/>
        <end position="562"/>
    </location>
</feature>
<dbReference type="Gene3D" id="1.10.3730.20">
    <property type="match status" value="1"/>
</dbReference>
<dbReference type="InterPro" id="IPR026505">
    <property type="entry name" value="Solute_c_fam_35_mem_F3/F4"/>
</dbReference>
<feature type="region of interest" description="Disordered" evidence="1">
    <location>
        <begin position="89"/>
        <end position="122"/>
    </location>
</feature>
<keyword evidence="2" id="KW-0812">Transmembrane</keyword>
<comment type="caution">
    <text evidence="3">The sequence shown here is derived from an EMBL/GenBank/DDBJ whole genome shotgun (WGS) entry which is preliminary data.</text>
</comment>
<dbReference type="PANTHER" id="PTHR19346:SF4">
    <property type="entry name" value="SUGAR PHOSPHATE TRANSPORTER DOMAIN-CONTAINING PROTEIN"/>
    <property type="match status" value="1"/>
</dbReference>
<feature type="transmembrane region" description="Helical" evidence="2">
    <location>
        <begin position="353"/>
        <end position="371"/>
    </location>
</feature>
<accession>A0AAV1Z0G0</accession>
<feature type="compositionally biased region" description="Low complexity" evidence="1">
    <location>
        <begin position="112"/>
        <end position="122"/>
    </location>
</feature>
<feature type="transmembrane region" description="Helical" evidence="2">
    <location>
        <begin position="506"/>
        <end position="525"/>
    </location>
</feature>
<dbReference type="AlphaFoldDB" id="A0AAV1Z0G0"/>
<feature type="transmembrane region" description="Helical" evidence="2">
    <location>
        <begin position="162"/>
        <end position="182"/>
    </location>
</feature>
<organism evidence="3 4">
    <name type="scientific">Larinioides sclopetarius</name>
    <dbReference type="NCBI Taxonomy" id="280406"/>
    <lineage>
        <taxon>Eukaryota</taxon>
        <taxon>Metazoa</taxon>
        <taxon>Ecdysozoa</taxon>
        <taxon>Arthropoda</taxon>
        <taxon>Chelicerata</taxon>
        <taxon>Arachnida</taxon>
        <taxon>Araneae</taxon>
        <taxon>Araneomorphae</taxon>
        <taxon>Entelegynae</taxon>
        <taxon>Araneoidea</taxon>
        <taxon>Araneidae</taxon>
        <taxon>Larinioides</taxon>
    </lineage>
</organism>
<feature type="transmembrane region" description="Helical" evidence="2">
    <location>
        <begin position="246"/>
        <end position="268"/>
    </location>
</feature>
<evidence type="ECO:0000313" key="3">
    <source>
        <dbReference type="EMBL" id="CAL1264933.1"/>
    </source>
</evidence>
<keyword evidence="4" id="KW-1185">Reference proteome</keyword>
<sequence length="562" mass="61923">MKKDFHKLAINIDTCPMGDVDVSIFSISGAERGMHSGRNRQQCPPAVVITHDSDNYSPSSINPSSGEGLLNYKAGGLGASTLSLAAESRNGVFTGGPPSRTGSPRHSKIHPSEGSSLPKSGSSMAVFSTDGQLLGNDPQVEHNDLNQLKSNHCCTGRARKTALGFLLTIIMCGTWIGMTHLLKWAYIIHLKLPSSCNCTSVNDSRSFITPSTTVLDMSSNRSTSKQVTTLPVEKEEALEPFRAPFLLTWFLTACNSLFFPIYLCTRFCSRRTRITARRSILEAMRRFRERGLSVIHFLTRSMFFCVLWVGTNYMLIYTIDKLDATVVMALQTSKASFVYLLSWVILHEQFVGIRIVAVILCNTGIALLAYMDGVARTSTLGGVVLAAAAAAGLSVHKVLFKKLIGRVTIGQLSLFLTLVGLLNILLLWPIGLTLYLVESEKIVWTQLPYVQLAGSGAFFIIGNILGNFDVAHDYDTYLKIGMISAVPVSAVLDVNIYNVVFEGMKLAGILLICIGFMLVLLPDNWPDYITRLIRWRCRRCPKTNKPTETSQPRARHIFARPS</sequence>
<feature type="transmembrane region" description="Helical" evidence="2">
    <location>
        <begin position="325"/>
        <end position="346"/>
    </location>
</feature>
<evidence type="ECO:0000256" key="2">
    <source>
        <dbReference type="SAM" id="Phobius"/>
    </source>
</evidence>
<feature type="compositionally biased region" description="Basic residues" evidence="1">
    <location>
        <begin position="553"/>
        <end position="562"/>
    </location>
</feature>
<reference evidence="3 4" key="1">
    <citation type="submission" date="2024-04" db="EMBL/GenBank/DDBJ databases">
        <authorList>
            <person name="Rising A."/>
            <person name="Reimegard J."/>
            <person name="Sonavane S."/>
            <person name="Akerstrom W."/>
            <person name="Nylinder S."/>
            <person name="Hedman E."/>
            <person name="Kallberg Y."/>
        </authorList>
    </citation>
    <scope>NUCLEOTIDE SEQUENCE [LARGE SCALE GENOMIC DNA]</scope>
</reference>
<dbReference type="InterPro" id="IPR037185">
    <property type="entry name" value="EmrE-like"/>
</dbReference>
<dbReference type="EMBL" id="CAXIEN010000015">
    <property type="protein sequence ID" value="CAL1264933.1"/>
    <property type="molecule type" value="Genomic_DNA"/>
</dbReference>
<evidence type="ECO:0000256" key="1">
    <source>
        <dbReference type="SAM" id="MobiDB-lite"/>
    </source>
</evidence>
<evidence type="ECO:0008006" key="5">
    <source>
        <dbReference type="Google" id="ProtNLM"/>
    </source>
</evidence>
<name>A0AAV1Z0G0_9ARAC</name>
<feature type="transmembrane region" description="Helical" evidence="2">
    <location>
        <begin position="449"/>
        <end position="468"/>
    </location>
</feature>
<protein>
    <recommendedName>
        <fullName evidence="5">Thiamine transporter SLC35F3</fullName>
    </recommendedName>
</protein>
<keyword evidence="2" id="KW-0472">Membrane</keyword>
<gene>
    <name evidence="3" type="ORF">LARSCL_LOCUS2236</name>
</gene>
<keyword evidence="2" id="KW-1133">Transmembrane helix</keyword>
<feature type="transmembrane region" description="Helical" evidence="2">
    <location>
        <begin position="412"/>
        <end position="437"/>
    </location>
</feature>
<proteinExistence type="predicted"/>
<evidence type="ECO:0000313" key="4">
    <source>
        <dbReference type="Proteomes" id="UP001497382"/>
    </source>
</evidence>